<reference evidence="2" key="1">
    <citation type="submission" date="2021-01" db="EMBL/GenBank/DDBJ databases">
        <authorList>
            <person name="Corre E."/>
            <person name="Pelletier E."/>
            <person name="Niang G."/>
            <person name="Scheremetjew M."/>
            <person name="Finn R."/>
            <person name="Kale V."/>
            <person name="Holt S."/>
            <person name="Cochrane G."/>
            <person name="Meng A."/>
            <person name="Brown T."/>
            <person name="Cohen L."/>
        </authorList>
    </citation>
    <scope>NUCLEOTIDE SEQUENCE</scope>
    <source>
        <strain evidence="2">379</strain>
    </source>
</reference>
<organism evidence="2">
    <name type="scientific">Emiliania huxleyi</name>
    <name type="common">Coccolithophore</name>
    <name type="synonym">Pontosphaera huxleyi</name>
    <dbReference type="NCBI Taxonomy" id="2903"/>
    <lineage>
        <taxon>Eukaryota</taxon>
        <taxon>Haptista</taxon>
        <taxon>Haptophyta</taxon>
        <taxon>Prymnesiophyceae</taxon>
        <taxon>Isochrysidales</taxon>
        <taxon>Noelaerhabdaceae</taxon>
        <taxon>Emiliania</taxon>
    </lineage>
</organism>
<feature type="compositionally biased region" description="Basic residues" evidence="1">
    <location>
        <begin position="460"/>
        <end position="486"/>
    </location>
</feature>
<dbReference type="PROSITE" id="PS51257">
    <property type="entry name" value="PROKAR_LIPOPROTEIN"/>
    <property type="match status" value="1"/>
</dbReference>
<evidence type="ECO:0000313" key="2">
    <source>
        <dbReference type="EMBL" id="CAE0574242.1"/>
    </source>
</evidence>
<feature type="compositionally biased region" description="Low complexity" evidence="1">
    <location>
        <begin position="176"/>
        <end position="197"/>
    </location>
</feature>
<gene>
    <name evidence="2" type="ORF">EHUX00137_LOCUS32421</name>
</gene>
<feature type="compositionally biased region" description="Low complexity" evidence="1">
    <location>
        <begin position="386"/>
        <end position="397"/>
    </location>
</feature>
<feature type="compositionally biased region" description="Basic residues" evidence="1">
    <location>
        <begin position="398"/>
        <end position="409"/>
    </location>
</feature>
<sequence length="486" mass="50980">MSDQKKISYASVAISSAAASCSETHNAILHVPAGDGPFPLLVYLHGGFWKPEWTREATGSAAFLATFTSPPAEVAAASPLGPVATLSVEYARVAQDDPANSEGGGGFPGTQLDVLAAVNEVASLHRAGGEDGTAGAAAARLDLGSVFLAGHSAGGQMARCQRTEQFAEPEEPQPDGAAAGVGAVARPPLRPPRAGAPRGHRRGGRPQRRRAVPRCGHAAMGHNEAFGTRVLVLPLGGPALAEVVAAGVDPAISVAGVLAIAPVCDLVSAAQEGLSDFHDAVPNLLWRFGHTAKEPAAPGAGLQHEAAAAACPVSLLRRLPPLAAAPRVLLVHGDRDTDVPPSLPLGFGEGPEKRLFTRRRRRTGAALAEPRLRRGCVGRARRPRDVAAPRSRVGPPRAGRHPRHRRRLATRGAIPAATSRDAALRRSGSRGAVPWHATTRGGRGAPVAPLLHEPRGGARLLRRRHAARLRRRHRRSHRGRSRGRRR</sequence>
<protein>
    <submittedName>
        <fullName evidence="2">Uncharacterized protein</fullName>
    </submittedName>
</protein>
<feature type="region of interest" description="Disordered" evidence="1">
    <location>
        <begin position="382"/>
        <end position="486"/>
    </location>
</feature>
<dbReference type="Gene3D" id="3.40.50.1820">
    <property type="entry name" value="alpha/beta hydrolase"/>
    <property type="match status" value="2"/>
</dbReference>
<accession>A0A7S3WSF9</accession>
<feature type="region of interest" description="Disordered" evidence="1">
    <location>
        <begin position="161"/>
        <end position="211"/>
    </location>
</feature>
<proteinExistence type="predicted"/>
<evidence type="ECO:0000256" key="1">
    <source>
        <dbReference type="SAM" id="MobiDB-lite"/>
    </source>
</evidence>
<dbReference type="InterPro" id="IPR029058">
    <property type="entry name" value="AB_hydrolase_fold"/>
</dbReference>
<dbReference type="AlphaFoldDB" id="A0A7S3WSF9"/>
<name>A0A7S3WSF9_EMIHU</name>
<dbReference type="EMBL" id="HBIR01041524">
    <property type="protein sequence ID" value="CAE0574242.1"/>
    <property type="molecule type" value="Transcribed_RNA"/>
</dbReference>
<dbReference type="SUPFAM" id="SSF53474">
    <property type="entry name" value="alpha/beta-Hydrolases"/>
    <property type="match status" value="2"/>
</dbReference>
<feature type="compositionally biased region" description="Basic residues" evidence="1">
    <location>
        <begin position="198"/>
        <end position="211"/>
    </location>
</feature>